<name>A0ABS4TM08_9PSEU</name>
<dbReference type="EMBL" id="JAGINW010000001">
    <property type="protein sequence ID" value="MBP2325462.1"/>
    <property type="molecule type" value="Genomic_DNA"/>
</dbReference>
<dbReference type="PROSITE" id="PS51257">
    <property type="entry name" value="PROKAR_LIPOPROTEIN"/>
    <property type="match status" value="1"/>
</dbReference>
<feature type="signal peptide" evidence="2">
    <location>
        <begin position="1"/>
        <end position="24"/>
    </location>
</feature>
<reference evidence="3 4" key="1">
    <citation type="submission" date="2021-03" db="EMBL/GenBank/DDBJ databases">
        <title>Sequencing the genomes of 1000 actinobacteria strains.</title>
        <authorList>
            <person name="Klenk H.-P."/>
        </authorList>
    </citation>
    <scope>NUCLEOTIDE SEQUENCE [LARGE SCALE GENOMIC DNA]</scope>
    <source>
        <strain evidence="3 4">DSM 46670</strain>
    </source>
</reference>
<dbReference type="RefSeq" id="WP_209642656.1">
    <property type="nucleotide sequence ID" value="NZ_JAGINW010000001.1"/>
</dbReference>
<evidence type="ECO:0000313" key="4">
    <source>
        <dbReference type="Proteomes" id="UP001519332"/>
    </source>
</evidence>
<proteinExistence type="predicted"/>
<feature type="region of interest" description="Disordered" evidence="1">
    <location>
        <begin position="144"/>
        <end position="167"/>
    </location>
</feature>
<feature type="chain" id="PRO_5046976465" description="DUF3558 domain-containing protein" evidence="2">
    <location>
        <begin position="25"/>
        <end position="189"/>
    </location>
</feature>
<organism evidence="3 4">
    <name type="scientific">Kibdelosporangium banguiense</name>
    <dbReference type="NCBI Taxonomy" id="1365924"/>
    <lineage>
        <taxon>Bacteria</taxon>
        <taxon>Bacillati</taxon>
        <taxon>Actinomycetota</taxon>
        <taxon>Actinomycetes</taxon>
        <taxon>Pseudonocardiales</taxon>
        <taxon>Pseudonocardiaceae</taxon>
        <taxon>Kibdelosporangium</taxon>
    </lineage>
</organism>
<dbReference type="Proteomes" id="UP001519332">
    <property type="component" value="Unassembled WGS sequence"/>
</dbReference>
<keyword evidence="2" id="KW-0732">Signal</keyword>
<sequence length="189" mass="20457">MPRHMHGVLLAFSLLVSGCSPLIAPLGGGCSPEEESLSRKLAKSEILRLAPAGATGFDDYVTTPCQDDDNVGRIGTMFEFPGTTDQLRQYYRAELPSRGWTLSGEGPPFQSGQGLDFGRPELCFDSMSPPHVILAVYTATRAPASAPSGIPEEQSEQMSTELSDLGPEPNRLEFRFTMEGDLRCAEAMN</sequence>
<keyword evidence="4" id="KW-1185">Reference proteome</keyword>
<gene>
    <name evidence="3" type="ORF">JOF56_005847</name>
</gene>
<evidence type="ECO:0008006" key="5">
    <source>
        <dbReference type="Google" id="ProtNLM"/>
    </source>
</evidence>
<evidence type="ECO:0000256" key="1">
    <source>
        <dbReference type="SAM" id="MobiDB-lite"/>
    </source>
</evidence>
<protein>
    <recommendedName>
        <fullName evidence="5">DUF3558 domain-containing protein</fullName>
    </recommendedName>
</protein>
<evidence type="ECO:0000313" key="3">
    <source>
        <dbReference type="EMBL" id="MBP2325462.1"/>
    </source>
</evidence>
<evidence type="ECO:0000256" key="2">
    <source>
        <dbReference type="SAM" id="SignalP"/>
    </source>
</evidence>
<comment type="caution">
    <text evidence="3">The sequence shown here is derived from an EMBL/GenBank/DDBJ whole genome shotgun (WGS) entry which is preliminary data.</text>
</comment>
<accession>A0ABS4TM08</accession>